<dbReference type="InterPro" id="IPR002744">
    <property type="entry name" value="MIP18-like"/>
</dbReference>
<keyword evidence="3" id="KW-1185">Reference proteome</keyword>
<evidence type="ECO:0000259" key="1">
    <source>
        <dbReference type="Pfam" id="PF01883"/>
    </source>
</evidence>
<dbReference type="Proteomes" id="UP000276634">
    <property type="component" value="Unassembled WGS sequence"/>
</dbReference>
<dbReference type="InterPro" id="IPR014291">
    <property type="entry name" value="SUF_FeS_clus_asmbl-assoc"/>
</dbReference>
<feature type="domain" description="MIP18 family-like" evidence="1">
    <location>
        <begin position="20"/>
        <end position="92"/>
    </location>
</feature>
<reference evidence="2 3" key="1">
    <citation type="submission" date="2018-11" db="EMBL/GenBank/DDBJ databases">
        <title>Genomic Encyclopedia of Type Strains, Phase IV (KMG-IV): sequencing the most valuable type-strain genomes for metagenomic binning, comparative biology and taxonomic classification.</title>
        <authorList>
            <person name="Goeker M."/>
        </authorList>
    </citation>
    <scope>NUCLEOTIDE SEQUENCE [LARGE SCALE GENOMIC DNA]</scope>
    <source>
        <strain evidence="2 3">DSM 100275</strain>
    </source>
</reference>
<dbReference type="InterPro" id="IPR052339">
    <property type="entry name" value="Fe-S_Maturation_MIP18"/>
</dbReference>
<accession>A0A3N1Y247</accession>
<dbReference type="PANTHER" id="PTHR42831:SF1">
    <property type="entry name" value="FE-S PROTEIN MATURATION AUXILIARY FACTOR YITW"/>
    <property type="match status" value="1"/>
</dbReference>
<protein>
    <submittedName>
        <fullName evidence="2">FeS assembly SUF system protein</fullName>
    </submittedName>
</protein>
<dbReference type="Pfam" id="PF01883">
    <property type="entry name" value="FeS_assembly_P"/>
    <property type="match status" value="1"/>
</dbReference>
<name>A0A3N1Y247_9GAMM</name>
<proteinExistence type="predicted"/>
<dbReference type="PANTHER" id="PTHR42831">
    <property type="entry name" value="FE-S PROTEIN MATURATION AUXILIARY FACTOR YITW"/>
    <property type="match status" value="1"/>
</dbReference>
<gene>
    <name evidence="2" type="ORF">EDC57_1804</name>
</gene>
<dbReference type="EMBL" id="RJVI01000002">
    <property type="protein sequence ID" value="ROR32598.1"/>
    <property type="molecule type" value="Genomic_DNA"/>
</dbReference>
<dbReference type="NCBIfam" id="TIGR02945">
    <property type="entry name" value="SUF_assoc"/>
    <property type="match status" value="1"/>
</dbReference>
<dbReference type="RefSeq" id="WP_123401517.1">
    <property type="nucleotide sequence ID" value="NZ_RJVI01000002.1"/>
</dbReference>
<dbReference type="InterPro" id="IPR034904">
    <property type="entry name" value="FSCA_dom_sf"/>
</dbReference>
<evidence type="ECO:0000313" key="3">
    <source>
        <dbReference type="Proteomes" id="UP000276634"/>
    </source>
</evidence>
<comment type="caution">
    <text evidence="2">The sequence shown here is derived from an EMBL/GenBank/DDBJ whole genome shotgun (WGS) entry which is preliminary data.</text>
</comment>
<dbReference type="OrthoDB" id="9805360at2"/>
<dbReference type="AlphaFoldDB" id="A0A3N1Y247"/>
<dbReference type="SUPFAM" id="SSF117916">
    <property type="entry name" value="Fe-S cluster assembly (FSCA) domain-like"/>
    <property type="match status" value="1"/>
</dbReference>
<evidence type="ECO:0000313" key="2">
    <source>
        <dbReference type="EMBL" id="ROR32598.1"/>
    </source>
</evidence>
<sequence>MSENGKAPQQPRVDPAQLESDIVAALQNVYDPEIPVNIYDLGLIYTLEVSPEGDVYIEMTLTAPGCPVAQTFPDMVASHVRAVPGVRDVRVELVWDPPWTKDRMSESARLQLGFF</sequence>
<dbReference type="Gene3D" id="3.30.300.130">
    <property type="entry name" value="Fe-S cluster assembly (FSCA)"/>
    <property type="match status" value="1"/>
</dbReference>
<organism evidence="2 3">
    <name type="scientific">Inmirania thermothiophila</name>
    <dbReference type="NCBI Taxonomy" id="1750597"/>
    <lineage>
        <taxon>Bacteria</taxon>
        <taxon>Pseudomonadati</taxon>
        <taxon>Pseudomonadota</taxon>
        <taxon>Gammaproteobacteria</taxon>
        <taxon>Chromatiales</taxon>
        <taxon>Ectothiorhodospiraceae</taxon>
        <taxon>Inmirania</taxon>
    </lineage>
</organism>